<dbReference type="SUPFAM" id="SSF56796">
    <property type="entry name" value="Dehydroquinate synthase-like"/>
    <property type="match status" value="1"/>
</dbReference>
<keyword evidence="11 18" id="KW-0479">Metal-binding</keyword>
<feature type="binding site" evidence="18">
    <location>
        <position position="180"/>
    </location>
    <ligand>
        <name>Zn(2+)</name>
        <dbReference type="ChEBI" id="CHEBI:29105"/>
    </ligand>
</feature>
<comment type="catalytic activity">
    <reaction evidence="1 18">
        <text>7-phospho-2-dehydro-3-deoxy-D-arabino-heptonate = 3-dehydroquinate + phosphate</text>
        <dbReference type="Rhea" id="RHEA:21968"/>
        <dbReference type="ChEBI" id="CHEBI:32364"/>
        <dbReference type="ChEBI" id="CHEBI:43474"/>
        <dbReference type="ChEBI" id="CHEBI:58394"/>
        <dbReference type="EC" id="4.2.3.4"/>
    </reaction>
</comment>
<evidence type="ECO:0000256" key="1">
    <source>
        <dbReference type="ARBA" id="ARBA00001393"/>
    </source>
</evidence>
<evidence type="ECO:0000256" key="3">
    <source>
        <dbReference type="ARBA" id="ARBA00001947"/>
    </source>
</evidence>
<comment type="subcellular location">
    <subcellularLocation>
        <location evidence="4 18">Cytoplasm</location>
    </subcellularLocation>
</comment>
<dbReference type="EMBL" id="SLYC01000009">
    <property type="protein sequence ID" value="TCQ03463.1"/>
    <property type="molecule type" value="Genomic_DNA"/>
</dbReference>
<feature type="binding site" evidence="18">
    <location>
        <begin position="125"/>
        <end position="126"/>
    </location>
    <ligand>
        <name>NAD(+)</name>
        <dbReference type="ChEBI" id="CHEBI:57540"/>
    </ligand>
</feature>
<comment type="function">
    <text evidence="18">Catalyzes the conversion of 3-deoxy-D-arabino-heptulosonate 7-phosphate (DAHP) to dehydroquinate (DHQ).</text>
</comment>
<evidence type="ECO:0000256" key="15">
    <source>
        <dbReference type="ARBA" id="ARBA00023141"/>
    </source>
</evidence>
<dbReference type="InterPro" id="IPR030960">
    <property type="entry name" value="DHQS/DOIS_N"/>
</dbReference>
<dbReference type="Proteomes" id="UP000295504">
    <property type="component" value="Unassembled WGS sequence"/>
</dbReference>
<dbReference type="HAMAP" id="MF_00110">
    <property type="entry name" value="DHQ_synthase"/>
    <property type="match status" value="1"/>
</dbReference>
<dbReference type="OrthoDB" id="9806583at2"/>
<dbReference type="Gene3D" id="3.40.50.1970">
    <property type="match status" value="1"/>
</dbReference>
<evidence type="ECO:0000256" key="13">
    <source>
        <dbReference type="ARBA" id="ARBA00022833"/>
    </source>
</evidence>
<dbReference type="GO" id="GO:0009423">
    <property type="term" value="P:chorismate biosynthetic process"/>
    <property type="evidence" value="ECO:0007669"/>
    <property type="project" value="UniProtKB-UniRule"/>
</dbReference>
<sequence length="351" mass="39923">MERLYINLGKKSYWINIGENLLSSILNYTGHADKWVIITDENVDRIYGEEVMKAFNGKEVFKYVIPPGESSKNIVTVTEIMSFMLDNQLTRKSKLIALGGGVVGDLAGFCASIYMRGMEWIQVPTTLLAQIDSSVGGKTGVNMPQAKNVVGTFSQPKAVVIDLNVLKTLSNRELISGIAEVIKYGVIYDYQFLNYVDENYRNILSLEDDVIKYVIKKCCEIKAYIVSKDEREDDLRKILNFGHTIGHALESITKYEDYTHGEAVIVGMYYEAKMALIMGLINNEYFEEIVKVLEKTNINPDINRFDKNTLIDIMSNDKKNLKDKISFILPYEPGKVNELLLSKEEITWDKE</sequence>
<keyword evidence="15 18" id="KW-0057">Aromatic amino acid biosynthesis</keyword>
<dbReference type="InterPro" id="IPR016037">
    <property type="entry name" value="DHQ_synth_AroB"/>
</dbReference>
<evidence type="ECO:0000313" key="22">
    <source>
        <dbReference type="Proteomes" id="UP000295504"/>
    </source>
</evidence>
<dbReference type="Pfam" id="PF01761">
    <property type="entry name" value="DHQ_synthase"/>
    <property type="match status" value="1"/>
</dbReference>
<feature type="binding site" evidence="18">
    <location>
        <position position="260"/>
    </location>
    <ligand>
        <name>Zn(2+)</name>
        <dbReference type="ChEBI" id="CHEBI:29105"/>
    </ligand>
</feature>
<organism evidence="21 22">
    <name type="scientific">Serpentinicella alkaliphila</name>
    <dbReference type="NCBI Taxonomy" id="1734049"/>
    <lineage>
        <taxon>Bacteria</taxon>
        <taxon>Bacillati</taxon>
        <taxon>Bacillota</taxon>
        <taxon>Clostridia</taxon>
        <taxon>Peptostreptococcales</taxon>
        <taxon>Natronincolaceae</taxon>
        <taxon>Serpentinicella</taxon>
    </lineage>
</organism>
<dbReference type="UniPathway" id="UPA00053">
    <property type="reaction ID" value="UER00085"/>
</dbReference>
<evidence type="ECO:0000256" key="6">
    <source>
        <dbReference type="ARBA" id="ARBA00005412"/>
    </source>
</evidence>
<evidence type="ECO:0000313" key="21">
    <source>
        <dbReference type="EMBL" id="TCQ03463.1"/>
    </source>
</evidence>
<evidence type="ECO:0000256" key="4">
    <source>
        <dbReference type="ARBA" id="ARBA00004496"/>
    </source>
</evidence>
<dbReference type="GO" id="GO:0046872">
    <property type="term" value="F:metal ion binding"/>
    <property type="evidence" value="ECO:0007669"/>
    <property type="project" value="UniProtKB-KW"/>
</dbReference>
<keyword evidence="17 18" id="KW-0170">Cobalt</keyword>
<dbReference type="GO" id="GO:0005737">
    <property type="term" value="C:cytoplasm"/>
    <property type="evidence" value="ECO:0007669"/>
    <property type="project" value="UniProtKB-SubCell"/>
</dbReference>
<evidence type="ECO:0000259" key="19">
    <source>
        <dbReference type="Pfam" id="PF01761"/>
    </source>
</evidence>
<dbReference type="GO" id="GO:0000166">
    <property type="term" value="F:nucleotide binding"/>
    <property type="evidence" value="ECO:0007669"/>
    <property type="project" value="UniProtKB-KW"/>
</dbReference>
<feature type="domain" description="3-dehydroquinate synthase C-terminal" evidence="20">
    <location>
        <begin position="177"/>
        <end position="320"/>
    </location>
</feature>
<dbReference type="PANTHER" id="PTHR43622:SF7">
    <property type="entry name" value="3-DEHYDROQUINATE SYNTHASE, CHLOROPLASTIC"/>
    <property type="match status" value="1"/>
</dbReference>
<dbReference type="GO" id="GO:0003856">
    <property type="term" value="F:3-dehydroquinate synthase activity"/>
    <property type="evidence" value="ECO:0007669"/>
    <property type="project" value="UniProtKB-UniRule"/>
</dbReference>
<keyword evidence="14 18" id="KW-0520">NAD</keyword>
<feature type="binding site" evidence="18">
    <location>
        <position position="138"/>
    </location>
    <ligand>
        <name>NAD(+)</name>
        <dbReference type="ChEBI" id="CHEBI:57540"/>
    </ligand>
</feature>
<dbReference type="InterPro" id="IPR050071">
    <property type="entry name" value="Dehydroquinate_synthase"/>
</dbReference>
<evidence type="ECO:0000256" key="7">
    <source>
        <dbReference type="ARBA" id="ARBA00013031"/>
    </source>
</evidence>
<evidence type="ECO:0000256" key="12">
    <source>
        <dbReference type="ARBA" id="ARBA00022741"/>
    </source>
</evidence>
<comment type="caution">
    <text evidence="18">Lacks conserved residue(s) required for the propagation of feature annotation.</text>
</comment>
<evidence type="ECO:0000256" key="9">
    <source>
        <dbReference type="ARBA" id="ARBA00022490"/>
    </source>
</evidence>
<dbReference type="Pfam" id="PF24621">
    <property type="entry name" value="DHQS_C"/>
    <property type="match status" value="1"/>
</dbReference>
<dbReference type="EC" id="4.2.3.4" evidence="7 18"/>
<evidence type="ECO:0000256" key="16">
    <source>
        <dbReference type="ARBA" id="ARBA00023239"/>
    </source>
</evidence>
<dbReference type="PANTHER" id="PTHR43622">
    <property type="entry name" value="3-DEHYDROQUINATE SYNTHASE"/>
    <property type="match status" value="1"/>
</dbReference>
<reference evidence="21 22" key="1">
    <citation type="submission" date="2019-03" db="EMBL/GenBank/DDBJ databases">
        <title>Genomic Encyclopedia of Type Strains, Phase IV (KMG-IV): sequencing the most valuable type-strain genomes for metagenomic binning, comparative biology and taxonomic classification.</title>
        <authorList>
            <person name="Goeker M."/>
        </authorList>
    </citation>
    <scope>NUCLEOTIDE SEQUENCE [LARGE SCALE GENOMIC DNA]</scope>
    <source>
        <strain evidence="21 22">DSM 100013</strain>
    </source>
</reference>
<keyword evidence="10 18" id="KW-0028">Amino-acid biosynthesis</keyword>
<dbReference type="GO" id="GO:0008652">
    <property type="term" value="P:amino acid biosynthetic process"/>
    <property type="evidence" value="ECO:0007669"/>
    <property type="project" value="UniProtKB-KW"/>
</dbReference>
<protein>
    <recommendedName>
        <fullName evidence="8 18">3-dehydroquinate synthase</fullName>
        <shortName evidence="18">DHQS</shortName>
        <ecNumber evidence="7 18">4.2.3.4</ecNumber>
    </recommendedName>
</protein>
<dbReference type="CDD" id="cd08195">
    <property type="entry name" value="DHQS"/>
    <property type="match status" value="1"/>
</dbReference>
<evidence type="ECO:0000256" key="5">
    <source>
        <dbReference type="ARBA" id="ARBA00004661"/>
    </source>
</evidence>
<feature type="binding site" evidence="18">
    <location>
        <begin position="101"/>
        <end position="105"/>
    </location>
    <ligand>
        <name>NAD(+)</name>
        <dbReference type="ChEBI" id="CHEBI:57540"/>
    </ligand>
</feature>
<evidence type="ECO:0000259" key="20">
    <source>
        <dbReference type="Pfam" id="PF24621"/>
    </source>
</evidence>
<comment type="cofactor">
    <cofactor evidence="18">
        <name>Co(2+)</name>
        <dbReference type="ChEBI" id="CHEBI:48828"/>
    </cofactor>
    <cofactor evidence="18">
        <name>Zn(2+)</name>
        <dbReference type="ChEBI" id="CHEBI:29105"/>
    </cofactor>
    <text evidence="18">Binds 1 divalent metal cation per subunit. Can use either Co(2+) or Zn(2+).</text>
</comment>
<evidence type="ECO:0000256" key="18">
    <source>
        <dbReference type="HAMAP-Rule" id="MF_00110"/>
    </source>
</evidence>
<feature type="binding site" evidence="18">
    <location>
        <position position="147"/>
    </location>
    <ligand>
        <name>NAD(+)</name>
        <dbReference type="ChEBI" id="CHEBI:57540"/>
    </ligand>
</feature>
<accession>A0A4R2U6T5</accession>
<keyword evidence="13 18" id="KW-0862">Zinc</keyword>
<evidence type="ECO:0000256" key="10">
    <source>
        <dbReference type="ARBA" id="ARBA00022605"/>
    </source>
</evidence>
<dbReference type="PIRSF" id="PIRSF001455">
    <property type="entry name" value="DHQ_synth"/>
    <property type="match status" value="1"/>
</dbReference>
<keyword evidence="12 18" id="KW-0547">Nucleotide-binding</keyword>
<keyword evidence="22" id="KW-1185">Reference proteome</keyword>
<keyword evidence="16 18" id="KW-0456">Lyase</keyword>
<comment type="caution">
    <text evidence="21">The sequence shown here is derived from an EMBL/GenBank/DDBJ whole genome shotgun (WGS) entry which is preliminary data.</text>
</comment>
<proteinExistence type="inferred from homology"/>
<comment type="cofactor">
    <cofactor evidence="2 18">
        <name>NAD(+)</name>
        <dbReference type="ChEBI" id="CHEBI:57540"/>
    </cofactor>
</comment>
<dbReference type="Gene3D" id="1.20.1090.10">
    <property type="entry name" value="Dehydroquinate synthase-like - alpha domain"/>
    <property type="match status" value="1"/>
</dbReference>
<dbReference type="AlphaFoldDB" id="A0A4R2U6T5"/>
<evidence type="ECO:0000256" key="8">
    <source>
        <dbReference type="ARBA" id="ARBA00017684"/>
    </source>
</evidence>
<dbReference type="FunFam" id="3.40.50.1970:FF:000007">
    <property type="entry name" value="Pentafunctional AROM polypeptide"/>
    <property type="match status" value="1"/>
</dbReference>
<dbReference type="InterPro" id="IPR056179">
    <property type="entry name" value="DHQS_C"/>
</dbReference>
<feature type="domain" description="3-dehydroquinate synthase N-terminal" evidence="19">
    <location>
        <begin position="63"/>
        <end position="175"/>
    </location>
</feature>
<feature type="binding site" evidence="18">
    <location>
        <position position="243"/>
    </location>
    <ligand>
        <name>Zn(2+)</name>
        <dbReference type="ChEBI" id="CHEBI:29105"/>
    </ligand>
</feature>
<name>A0A4R2U6T5_9FIRM</name>
<comment type="similarity">
    <text evidence="6 18">Belongs to the sugar phosphate cyclases superfamily. Dehydroquinate synthase family.</text>
</comment>
<evidence type="ECO:0000256" key="17">
    <source>
        <dbReference type="ARBA" id="ARBA00023285"/>
    </source>
</evidence>
<evidence type="ECO:0000256" key="14">
    <source>
        <dbReference type="ARBA" id="ARBA00023027"/>
    </source>
</evidence>
<dbReference type="InterPro" id="IPR030963">
    <property type="entry name" value="DHQ_synth_fam"/>
</dbReference>
<dbReference type="RefSeq" id="WP_132848010.1">
    <property type="nucleotide sequence ID" value="NZ_CP058648.1"/>
</dbReference>
<dbReference type="NCBIfam" id="TIGR01357">
    <property type="entry name" value="aroB"/>
    <property type="match status" value="1"/>
</dbReference>
<gene>
    <name evidence="18" type="primary">aroB</name>
    <name evidence="21" type="ORF">EDD79_100943</name>
</gene>
<evidence type="ECO:0000256" key="11">
    <source>
        <dbReference type="ARBA" id="ARBA00022723"/>
    </source>
</evidence>
<evidence type="ECO:0000256" key="2">
    <source>
        <dbReference type="ARBA" id="ARBA00001911"/>
    </source>
</evidence>
<dbReference type="GO" id="GO:0009073">
    <property type="term" value="P:aromatic amino acid family biosynthetic process"/>
    <property type="evidence" value="ECO:0007669"/>
    <property type="project" value="UniProtKB-KW"/>
</dbReference>
<comment type="cofactor">
    <cofactor evidence="3">
        <name>Zn(2+)</name>
        <dbReference type="ChEBI" id="CHEBI:29105"/>
    </cofactor>
</comment>
<keyword evidence="9 18" id="KW-0963">Cytoplasm</keyword>
<comment type="pathway">
    <text evidence="5 18">Metabolic intermediate biosynthesis; chorismate biosynthesis; chorismate from D-erythrose 4-phosphate and phosphoenolpyruvate: step 2/7.</text>
</comment>